<protein>
    <submittedName>
        <fullName evidence="1">Uncharacterized protein</fullName>
    </submittedName>
</protein>
<name>A0A117MQM3_9ACTN</name>
<comment type="caution">
    <text evidence="1">The sequence shown here is derived from an EMBL/GenBank/DDBJ whole genome shotgun (WGS) entry which is preliminary data.</text>
</comment>
<reference evidence="2" key="1">
    <citation type="submission" date="2015-10" db="EMBL/GenBank/DDBJ databases">
        <authorList>
            <person name="Ju K.-S."/>
            <person name="Doroghazi J.R."/>
            <person name="Metcalf W.W."/>
        </authorList>
    </citation>
    <scope>NUCLEOTIDE SEQUENCE [LARGE SCALE GENOMIC DNA]</scope>
    <source>
        <strain evidence="2">NRRL 3151</strain>
    </source>
</reference>
<proteinExistence type="predicted"/>
<dbReference type="EMBL" id="LLZG01000301">
    <property type="protein sequence ID" value="KUL30339.1"/>
    <property type="molecule type" value="Genomic_DNA"/>
</dbReference>
<gene>
    <name evidence="1" type="ORF">ADL12_27225</name>
</gene>
<dbReference type="AlphaFoldDB" id="A0A117MQM3"/>
<organism evidence="1 2">
    <name type="scientific">Streptomyces regalis</name>
    <dbReference type="NCBI Taxonomy" id="68262"/>
    <lineage>
        <taxon>Bacteria</taxon>
        <taxon>Bacillati</taxon>
        <taxon>Actinomycetota</taxon>
        <taxon>Actinomycetes</taxon>
        <taxon>Kitasatosporales</taxon>
        <taxon>Streptomycetaceae</taxon>
        <taxon>Streptomyces</taxon>
    </lineage>
</organism>
<accession>A0A117MQM3</accession>
<keyword evidence="2" id="KW-1185">Reference proteome</keyword>
<dbReference type="Proteomes" id="UP000053923">
    <property type="component" value="Unassembled WGS sequence"/>
</dbReference>
<evidence type="ECO:0000313" key="1">
    <source>
        <dbReference type="EMBL" id="KUL30339.1"/>
    </source>
</evidence>
<evidence type="ECO:0000313" key="2">
    <source>
        <dbReference type="Proteomes" id="UP000053923"/>
    </source>
</evidence>
<sequence>MPSGSALTALYSRSLFEMGLMMGPRRLGPAVRFLAAEQFRCLVLGVCGCHLGFHHGVSAFAHQFFIDGRVIVFGGSACHDVGPSAG</sequence>